<protein>
    <recommendedName>
        <fullName evidence="6">Protein kinase domain-containing protein</fullName>
    </recommendedName>
</protein>
<evidence type="ECO:0008006" key="6">
    <source>
        <dbReference type="Google" id="ProtNLM"/>
    </source>
</evidence>
<dbReference type="EMBL" id="WHUW01000218">
    <property type="protein sequence ID" value="KAF8417603.1"/>
    <property type="molecule type" value="Genomic_DNA"/>
</dbReference>
<reference evidence="2" key="2">
    <citation type="journal article" date="2020" name="Nat. Commun.">
        <title>Large-scale genome sequencing of mycorrhizal fungi provides insights into the early evolution of symbiotic traits.</title>
        <authorList>
            <person name="Miyauchi S."/>
            <person name="Kiss E."/>
            <person name="Kuo A."/>
            <person name="Drula E."/>
            <person name="Kohler A."/>
            <person name="Sanchez-Garcia M."/>
            <person name="Morin E."/>
            <person name="Andreopoulos B."/>
            <person name="Barry K.W."/>
            <person name="Bonito G."/>
            <person name="Buee M."/>
            <person name="Carver A."/>
            <person name="Chen C."/>
            <person name="Cichocki N."/>
            <person name="Clum A."/>
            <person name="Culley D."/>
            <person name="Crous P.W."/>
            <person name="Fauchery L."/>
            <person name="Girlanda M."/>
            <person name="Hayes R.D."/>
            <person name="Keri Z."/>
            <person name="LaButti K."/>
            <person name="Lipzen A."/>
            <person name="Lombard V."/>
            <person name="Magnuson J."/>
            <person name="Maillard F."/>
            <person name="Murat C."/>
            <person name="Nolan M."/>
            <person name="Ohm R.A."/>
            <person name="Pangilinan J."/>
            <person name="Pereira M.F."/>
            <person name="Perotto S."/>
            <person name="Peter M."/>
            <person name="Pfister S."/>
            <person name="Riley R."/>
            <person name="Sitrit Y."/>
            <person name="Stielow J.B."/>
            <person name="Szollosi G."/>
            <person name="Zifcakova L."/>
            <person name="Stursova M."/>
            <person name="Spatafora J.W."/>
            <person name="Tedersoo L."/>
            <person name="Vaario L.M."/>
            <person name="Yamada A."/>
            <person name="Yan M."/>
            <person name="Wang P."/>
            <person name="Xu J."/>
            <person name="Bruns T."/>
            <person name="Baldrian P."/>
            <person name="Vilgalys R."/>
            <person name="Dunand C."/>
            <person name="Henrissat B."/>
            <person name="Grigoriev I.V."/>
            <person name="Hibbett D."/>
            <person name="Nagy L.G."/>
            <person name="Martin F.M."/>
        </authorList>
    </citation>
    <scope>NUCLEOTIDE SEQUENCE</scope>
    <source>
        <strain evidence="2">BED1</strain>
    </source>
</reference>
<dbReference type="InterPro" id="IPR011009">
    <property type="entry name" value="Kinase-like_dom_sf"/>
</dbReference>
<dbReference type="EMBL" id="WHUW01000099">
    <property type="protein sequence ID" value="KAF8424989.1"/>
    <property type="molecule type" value="Genomic_DNA"/>
</dbReference>
<dbReference type="AlphaFoldDB" id="A0AAD4G5P2"/>
<reference evidence="2" key="1">
    <citation type="submission" date="2019-10" db="EMBL/GenBank/DDBJ databases">
        <authorList>
            <consortium name="DOE Joint Genome Institute"/>
            <person name="Kuo A."/>
            <person name="Miyauchi S."/>
            <person name="Kiss E."/>
            <person name="Drula E."/>
            <person name="Kohler A."/>
            <person name="Sanchez-Garcia M."/>
            <person name="Andreopoulos B."/>
            <person name="Barry K.W."/>
            <person name="Bonito G."/>
            <person name="Buee M."/>
            <person name="Carver A."/>
            <person name="Chen C."/>
            <person name="Cichocki N."/>
            <person name="Clum A."/>
            <person name="Culley D."/>
            <person name="Crous P.W."/>
            <person name="Fauchery L."/>
            <person name="Girlanda M."/>
            <person name="Hayes R."/>
            <person name="Keri Z."/>
            <person name="LaButti K."/>
            <person name="Lipzen A."/>
            <person name="Lombard V."/>
            <person name="Magnuson J."/>
            <person name="Maillard F."/>
            <person name="Morin E."/>
            <person name="Murat C."/>
            <person name="Nolan M."/>
            <person name="Ohm R."/>
            <person name="Pangilinan J."/>
            <person name="Pereira M."/>
            <person name="Perotto S."/>
            <person name="Peter M."/>
            <person name="Riley R."/>
            <person name="Sitrit Y."/>
            <person name="Stielow B."/>
            <person name="Szollosi G."/>
            <person name="Zifcakova L."/>
            <person name="Stursova M."/>
            <person name="Spatafora J.W."/>
            <person name="Tedersoo L."/>
            <person name="Vaario L.-M."/>
            <person name="Yamada A."/>
            <person name="Yan M."/>
            <person name="Wang P."/>
            <person name="Xu J."/>
            <person name="Bruns T."/>
            <person name="Baldrian P."/>
            <person name="Vilgalys R."/>
            <person name="Henrissat B."/>
            <person name="Grigoriev I.V."/>
            <person name="Hibbett D."/>
            <person name="Nagy L.G."/>
            <person name="Martin F.M."/>
        </authorList>
    </citation>
    <scope>NUCLEOTIDE SEQUENCE</scope>
    <source>
        <strain evidence="2">BED1</strain>
    </source>
</reference>
<evidence type="ECO:0000313" key="5">
    <source>
        <dbReference type="Proteomes" id="UP001194468"/>
    </source>
</evidence>
<evidence type="ECO:0000313" key="3">
    <source>
        <dbReference type="EMBL" id="KAF8424989.1"/>
    </source>
</evidence>
<evidence type="ECO:0000313" key="2">
    <source>
        <dbReference type="EMBL" id="KAF8417603.1"/>
    </source>
</evidence>
<dbReference type="Proteomes" id="UP001194468">
    <property type="component" value="Unassembled WGS sequence"/>
</dbReference>
<dbReference type="Gene3D" id="3.30.200.20">
    <property type="entry name" value="Phosphorylase Kinase, domain 1"/>
    <property type="match status" value="1"/>
</dbReference>
<evidence type="ECO:0000256" key="1">
    <source>
        <dbReference type="SAM" id="MobiDB-lite"/>
    </source>
</evidence>
<comment type="caution">
    <text evidence="2">The sequence shown here is derived from an EMBL/GenBank/DDBJ whole genome shotgun (WGS) entry which is preliminary data.</text>
</comment>
<feature type="compositionally biased region" description="Polar residues" evidence="1">
    <location>
        <begin position="49"/>
        <end position="71"/>
    </location>
</feature>
<sequence>MFIVKKIRLRTDQSDTEIFHEVNALSRLSHRFVVRYYTTWVKTVEVVTSGPSSNSDTASNSGTEDNMTSAMASGGRTRGRQTNSS</sequence>
<feature type="region of interest" description="Disordered" evidence="1">
    <location>
        <begin position="48"/>
        <end position="85"/>
    </location>
</feature>
<dbReference type="SUPFAM" id="SSF56112">
    <property type="entry name" value="Protein kinase-like (PK-like)"/>
    <property type="match status" value="1"/>
</dbReference>
<accession>A0AAD4G5P2</accession>
<gene>
    <name evidence="4" type="ORF">L210DRAFT_3567528</name>
    <name evidence="3" type="ORF">L210DRAFT_3567698</name>
    <name evidence="2" type="ORF">L210DRAFT_3580687</name>
</gene>
<dbReference type="EMBL" id="WHUW01000096">
    <property type="protein sequence ID" value="KAF8425349.1"/>
    <property type="molecule type" value="Genomic_DNA"/>
</dbReference>
<keyword evidence="5" id="KW-1185">Reference proteome</keyword>
<proteinExistence type="predicted"/>
<evidence type="ECO:0000313" key="4">
    <source>
        <dbReference type="EMBL" id="KAF8425349.1"/>
    </source>
</evidence>
<organism evidence="2 5">
    <name type="scientific">Boletus edulis BED1</name>
    <dbReference type="NCBI Taxonomy" id="1328754"/>
    <lineage>
        <taxon>Eukaryota</taxon>
        <taxon>Fungi</taxon>
        <taxon>Dikarya</taxon>
        <taxon>Basidiomycota</taxon>
        <taxon>Agaricomycotina</taxon>
        <taxon>Agaricomycetes</taxon>
        <taxon>Agaricomycetidae</taxon>
        <taxon>Boletales</taxon>
        <taxon>Boletineae</taxon>
        <taxon>Boletaceae</taxon>
        <taxon>Boletoideae</taxon>
        <taxon>Boletus</taxon>
    </lineage>
</organism>
<name>A0AAD4G5P2_BOLED</name>